<proteinExistence type="predicted"/>
<evidence type="ECO:0000313" key="2">
    <source>
        <dbReference type="EMBL" id="BAH48646.1"/>
    </source>
</evidence>
<sequence length="90" mass="9794">MSPRSPPRPGPTSAAPTTPTTPTNETMSTNTYPTIETIRIGQYGHECRYCGHAVAKDGPGYRHTTTGQFRCDPTSRALQEARLSDSLVRS</sequence>
<reference evidence="2 3" key="1">
    <citation type="submission" date="2009-03" db="EMBL/GenBank/DDBJ databases">
        <title>Comparison of the complete genome sequences of Rhodococcus erythropolis PR4 and Rhodococcus opacus B4.</title>
        <authorList>
            <person name="Takarada H."/>
            <person name="Sekine M."/>
            <person name="Hosoyama A."/>
            <person name="Yamada R."/>
            <person name="Fujisawa T."/>
            <person name="Omata S."/>
            <person name="Shimizu A."/>
            <person name="Tsukatani N."/>
            <person name="Tanikawa S."/>
            <person name="Fujita N."/>
            <person name="Harayama S."/>
        </authorList>
    </citation>
    <scope>NUCLEOTIDE SEQUENCE [LARGE SCALE GENOMIC DNA]</scope>
    <source>
        <strain evidence="2 3">B4</strain>
    </source>
</reference>
<name>C1ARG9_RHOOB</name>
<organism evidence="2 3">
    <name type="scientific">Rhodococcus opacus (strain B4)</name>
    <dbReference type="NCBI Taxonomy" id="632772"/>
    <lineage>
        <taxon>Bacteria</taxon>
        <taxon>Bacillati</taxon>
        <taxon>Actinomycetota</taxon>
        <taxon>Actinomycetes</taxon>
        <taxon>Mycobacteriales</taxon>
        <taxon>Nocardiaceae</taxon>
        <taxon>Rhodococcus</taxon>
    </lineage>
</organism>
<evidence type="ECO:0000313" key="3">
    <source>
        <dbReference type="Proteomes" id="UP000002212"/>
    </source>
</evidence>
<feature type="compositionally biased region" description="Low complexity" evidence="1">
    <location>
        <begin position="11"/>
        <end position="31"/>
    </location>
</feature>
<dbReference type="HOGENOM" id="CLU_188445_0_0_11"/>
<protein>
    <submittedName>
        <fullName evidence="2">Uncharacterized protein</fullName>
    </submittedName>
</protein>
<dbReference type="AlphaFoldDB" id="C1ARG9"/>
<dbReference type="KEGG" id="rop:ROP_03990"/>
<dbReference type="Proteomes" id="UP000002212">
    <property type="component" value="Chromosome"/>
</dbReference>
<accession>C1ARG9</accession>
<feature type="region of interest" description="Disordered" evidence="1">
    <location>
        <begin position="1"/>
        <end position="33"/>
    </location>
</feature>
<dbReference type="STRING" id="632772.ROP_03990"/>
<evidence type="ECO:0000256" key="1">
    <source>
        <dbReference type="SAM" id="MobiDB-lite"/>
    </source>
</evidence>
<dbReference type="EMBL" id="AP011115">
    <property type="protein sequence ID" value="BAH48646.1"/>
    <property type="molecule type" value="Genomic_DNA"/>
</dbReference>
<dbReference type="PATRIC" id="fig|632772.20.peg.445"/>
<gene>
    <name evidence="2" type="ordered locus">ROP_03990</name>
</gene>
<feature type="compositionally biased region" description="Pro residues" evidence="1">
    <location>
        <begin position="1"/>
        <end position="10"/>
    </location>
</feature>